<feature type="compositionally biased region" description="Polar residues" evidence="1">
    <location>
        <begin position="176"/>
        <end position="192"/>
    </location>
</feature>
<dbReference type="RefSeq" id="XP_020429009.1">
    <property type="nucleotide sequence ID" value="XM_020580422.1"/>
</dbReference>
<feature type="compositionally biased region" description="Low complexity" evidence="1">
    <location>
        <begin position="82"/>
        <end position="91"/>
    </location>
</feature>
<keyword evidence="2" id="KW-1133">Transmembrane helix</keyword>
<evidence type="ECO:0000313" key="5">
    <source>
        <dbReference type="Proteomes" id="UP000001396"/>
    </source>
</evidence>
<evidence type="ECO:0000256" key="2">
    <source>
        <dbReference type="SAM" id="Phobius"/>
    </source>
</evidence>
<feature type="compositionally biased region" description="Polar residues" evidence="1">
    <location>
        <begin position="1"/>
        <end position="12"/>
    </location>
</feature>
<name>D3BNV8_HETP5</name>
<dbReference type="Proteomes" id="UP000001396">
    <property type="component" value="Unassembled WGS sequence"/>
</dbReference>
<feature type="compositionally biased region" description="Low complexity" evidence="1">
    <location>
        <begin position="210"/>
        <end position="252"/>
    </location>
</feature>
<dbReference type="GeneID" id="31365104"/>
<feature type="domain" description="JmjC" evidence="3">
    <location>
        <begin position="543"/>
        <end position="704"/>
    </location>
</feature>
<feature type="region of interest" description="Disordered" evidence="1">
    <location>
        <begin position="210"/>
        <end position="262"/>
    </location>
</feature>
<gene>
    <name evidence="4" type="ORF">PPL_09629</name>
</gene>
<sequence>MSNIQSSNGKPTSVSFVNNNNNNISNNRVSPQPHQPLSPQQLNQHQIQMLKHQQQQLQHQQLQQQHQQLQHQQHQQQHHHQQQQQHLQHQQSTTTYPASNTTSYPQTPNNKTYEQQQQQQQQQHRNHSAIQQINQRMKMDSAPGSKASDPIFINNNNNNINSINNNLKIQFPPGSPNNKQLNNSISNSNQHKQSPSIPSIQAISSNHHIINLNNNNHNHNNNNNNHENGHLNNSNNNSSNSNNNNNNNLNKSDNSHNKQRHNPYLSYSDVIKNRTPPNETEKVIPPVSFVPKISIFDIIKSISKTDEDLVSDLNNNNSNFSSHRNPLANTSSSITNTTTTTATTNPLSHSYNGHSSNSLLYNSLDISRSFANLRSTNKNNTNSNNNTQNLTMEHFKHFDRPTFTTIPIQTEVYSCPVWGCTQIFQKYKDIEIHCQLIHPNRLQATNRLDRRGVDIVGYDEVSDNSLLHRCAASSTPLLMVGLPKSWAETSEFSVNYLQQKHPKAKTMWNYVDDSGRNYQWIGSFSKFTDSTNRSMRNSCCVKMEYEVPTSWEQLPYFNTNYLNHVKESQYNKSFLFIGGSGSIISLHRQFLDYSITNLQGMIRVILFPPNKIIEMGEYNKHLLNKDNNKTRYIYFEPQLSQDDLDLISKFSGRVVFLNKEETLIIPAGWYFQSTILEDECISLHYQHINQFNIEFFLQNACNKQRNIFGELLSPLDFVKVVVADFLKRADHAINGGHRKANRVQPNTNPNPLVEQASKQWNNYQGTTKEQTQYHNATALLKECFTLISVYYLATENKRPEAKGKVEQLIESLKKTSNDLNYSLILMSSFYASCKKSLVMMALPPTIYYFSFIFIIK</sequence>
<proteinExistence type="predicted"/>
<feature type="compositionally biased region" description="Polar residues" evidence="1">
    <location>
        <begin position="92"/>
        <end position="114"/>
    </location>
</feature>
<accession>D3BNV8</accession>
<feature type="region of interest" description="Disordered" evidence="1">
    <location>
        <begin position="164"/>
        <end position="197"/>
    </location>
</feature>
<dbReference type="EMBL" id="ADBJ01000044">
    <property type="protein sequence ID" value="EFA76877.1"/>
    <property type="molecule type" value="Genomic_DNA"/>
</dbReference>
<dbReference type="InterPro" id="IPR003347">
    <property type="entry name" value="JmjC_dom"/>
</dbReference>
<feature type="region of interest" description="Disordered" evidence="1">
    <location>
        <begin position="320"/>
        <end position="351"/>
    </location>
</feature>
<dbReference type="InParanoid" id="D3BNV8"/>
<feature type="transmembrane region" description="Helical" evidence="2">
    <location>
        <begin position="837"/>
        <end position="855"/>
    </location>
</feature>
<reference evidence="4 5" key="1">
    <citation type="journal article" date="2011" name="Genome Res.">
        <title>Phylogeny-wide analysis of social amoeba genomes highlights ancient origins for complex intercellular communication.</title>
        <authorList>
            <person name="Heidel A.J."/>
            <person name="Lawal H.M."/>
            <person name="Felder M."/>
            <person name="Schilde C."/>
            <person name="Helps N.R."/>
            <person name="Tunggal B."/>
            <person name="Rivero F."/>
            <person name="John U."/>
            <person name="Schleicher M."/>
            <person name="Eichinger L."/>
            <person name="Platzer M."/>
            <person name="Noegel A.A."/>
            <person name="Schaap P."/>
            <person name="Gloeckner G."/>
        </authorList>
    </citation>
    <scope>NUCLEOTIDE SEQUENCE [LARGE SCALE GENOMIC DNA]</scope>
    <source>
        <strain evidence="5">ATCC 26659 / Pp 5 / PN500</strain>
    </source>
</reference>
<evidence type="ECO:0000313" key="4">
    <source>
        <dbReference type="EMBL" id="EFA76877.1"/>
    </source>
</evidence>
<dbReference type="PROSITE" id="PS00028">
    <property type="entry name" value="ZINC_FINGER_C2H2_1"/>
    <property type="match status" value="1"/>
</dbReference>
<dbReference type="InterPro" id="IPR013087">
    <property type="entry name" value="Znf_C2H2_type"/>
</dbReference>
<dbReference type="Gene3D" id="2.60.120.650">
    <property type="entry name" value="Cupin"/>
    <property type="match status" value="1"/>
</dbReference>
<keyword evidence="5" id="KW-1185">Reference proteome</keyword>
<evidence type="ECO:0000259" key="3">
    <source>
        <dbReference type="PROSITE" id="PS51184"/>
    </source>
</evidence>
<evidence type="ECO:0000256" key="1">
    <source>
        <dbReference type="SAM" id="MobiDB-lite"/>
    </source>
</evidence>
<feature type="compositionally biased region" description="Low complexity" evidence="1">
    <location>
        <begin position="320"/>
        <end position="345"/>
    </location>
</feature>
<dbReference type="OMA" id="YIYFEPQ"/>
<protein>
    <submittedName>
        <fullName evidence="4">C2H2-type zinc finger-containing protein</fullName>
    </submittedName>
</protein>
<feature type="compositionally biased region" description="Low complexity" evidence="1">
    <location>
        <begin position="13"/>
        <end position="75"/>
    </location>
</feature>
<dbReference type="STRING" id="670386.D3BNV8"/>
<feature type="region of interest" description="Disordered" evidence="1">
    <location>
        <begin position="1"/>
        <end position="129"/>
    </location>
</feature>
<dbReference type="SUPFAM" id="SSF51197">
    <property type="entry name" value="Clavaminate synthase-like"/>
    <property type="match status" value="1"/>
</dbReference>
<comment type="caution">
    <text evidence="4">The sequence shown here is derived from an EMBL/GenBank/DDBJ whole genome shotgun (WGS) entry which is preliminary data.</text>
</comment>
<keyword evidence="2" id="KW-0472">Membrane</keyword>
<dbReference type="AlphaFoldDB" id="D3BNV8"/>
<dbReference type="PROSITE" id="PS51184">
    <property type="entry name" value="JMJC"/>
    <property type="match status" value="1"/>
</dbReference>
<organism evidence="4 5">
    <name type="scientific">Heterostelium pallidum (strain ATCC 26659 / Pp 5 / PN500)</name>
    <name type="common">Cellular slime mold</name>
    <name type="synonym">Polysphondylium pallidum</name>
    <dbReference type="NCBI Taxonomy" id="670386"/>
    <lineage>
        <taxon>Eukaryota</taxon>
        <taxon>Amoebozoa</taxon>
        <taxon>Evosea</taxon>
        <taxon>Eumycetozoa</taxon>
        <taxon>Dictyostelia</taxon>
        <taxon>Acytosteliales</taxon>
        <taxon>Acytosteliaceae</taxon>
        <taxon>Heterostelium</taxon>
    </lineage>
</organism>
<keyword evidence="2" id="KW-0812">Transmembrane</keyword>